<evidence type="ECO:0000256" key="1">
    <source>
        <dbReference type="SAM" id="MobiDB-lite"/>
    </source>
</evidence>
<feature type="non-terminal residue" evidence="3">
    <location>
        <position position="95"/>
    </location>
</feature>
<reference evidence="3" key="1">
    <citation type="submission" date="2021-03" db="EMBL/GenBank/DDBJ databases">
        <authorList>
            <person name="Tran Van P."/>
        </authorList>
    </citation>
    <scope>NUCLEOTIDE SEQUENCE</scope>
</reference>
<dbReference type="Proteomes" id="UP001153148">
    <property type="component" value="Unassembled WGS sequence"/>
</dbReference>
<proteinExistence type="predicted"/>
<evidence type="ECO:0000313" key="4">
    <source>
        <dbReference type="Proteomes" id="UP001153148"/>
    </source>
</evidence>
<evidence type="ECO:0000313" key="3">
    <source>
        <dbReference type="EMBL" id="CAG2064260.1"/>
    </source>
</evidence>
<keyword evidence="4" id="KW-1185">Reference proteome</keyword>
<feature type="region of interest" description="Disordered" evidence="1">
    <location>
        <begin position="69"/>
        <end position="95"/>
    </location>
</feature>
<feature type="domain" description="BHLH" evidence="2">
    <location>
        <begin position="26"/>
        <end position="46"/>
    </location>
</feature>
<comment type="caution">
    <text evidence="3">The sequence shown here is derived from an EMBL/GenBank/DDBJ whole genome shotgun (WGS) entry which is preliminary data.</text>
</comment>
<gene>
    <name evidence="3" type="ORF">TPAB3V08_LOCUS11207</name>
</gene>
<dbReference type="InterPro" id="IPR036638">
    <property type="entry name" value="HLH_DNA-bd_sf"/>
</dbReference>
<feature type="compositionally biased region" description="Basic and acidic residues" evidence="1">
    <location>
        <begin position="75"/>
        <end position="87"/>
    </location>
</feature>
<evidence type="ECO:0000259" key="2">
    <source>
        <dbReference type="Pfam" id="PF00010"/>
    </source>
</evidence>
<dbReference type="Pfam" id="PF00010">
    <property type="entry name" value="HLH"/>
    <property type="match status" value="1"/>
</dbReference>
<name>A0ABN7PC73_TIMPD</name>
<protein>
    <recommendedName>
        <fullName evidence="2">BHLH domain-containing protein</fullName>
    </recommendedName>
</protein>
<sequence>MNFCDPLQWQCGLTRHFRNRMVVGDGKTRLSKIKTLRLATSYIGYLMTVLESDDPGAGEMGFRAELVHSGGGRRATVDRPTMDRRTTADNSMVST</sequence>
<accession>A0ABN7PC73</accession>
<dbReference type="EMBL" id="CAJPIN010032820">
    <property type="protein sequence ID" value="CAG2064260.1"/>
    <property type="molecule type" value="Genomic_DNA"/>
</dbReference>
<organism evidence="3 4">
    <name type="scientific">Timema podura</name>
    <name type="common">Walking stick</name>
    <dbReference type="NCBI Taxonomy" id="61482"/>
    <lineage>
        <taxon>Eukaryota</taxon>
        <taxon>Metazoa</taxon>
        <taxon>Ecdysozoa</taxon>
        <taxon>Arthropoda</taxon>
        <taxon>Hexapoda</taxon>
        <taxon>Insecta</taxon>
        <taxon>Pterygota</taxon>
        <taxon>Neoptera</taxon>
        <taxon>Polyneoptera</taxon>
        <taxon>Phasmatodea</taxon>
        <taxon>Timematodea</taxon>
        <taxon>Timematoidea</taxon>
        <taxon>Timematidae</taxon>
        <taxon>Timema</taxon>
    </lineage>
</organism>
<dbReference type="Gene3D" id="4.10.280.10">
    <property type="entry name" value="Helix-loop-helix DNA-binding domain"/>
    <property type="match status" value="1"/>
</dbReference>
<dbReference type="InterPro" id="IPR011598">
    <property type="entry name" value="bHLH_dom"/>
</dbReference>
<dbReference type="SUPFAM" id="SSF47459">
    <property type="entry name" value="HLH, helix-loop-helix DNA-binding domain"/>
    <property type="match status" value="1"/>
</dbReference>